<protein>
    <submittedName>
        <fullName evidence="3">Uncharacterized protein</fullName>
    </submittedName>
</protein>
<reference evidence="3" key="1">
    <citation type="journal article" date="2021" name="Sci. Adv.">
        <title>The American lobster genome reveals insights on longevity, neural, and immune adaptations.</title>
        <authorList>
            <person name="Polinski J.M."/>
            <person name="Zimin A.V."/>
            <person name="Clark K.F."/>
            <person name="Kohn A.B."/>
            <person name="Sadowski N."/>
            <person name="Timp W."/>
            <person name="Ptitsyn A."/>
            <person name="Khanna P."/>
            <person name="Romanova D.Y."/>
            <person name="Williams P."/>
            <person name="Greenwood S.J."/>
            <person name="Moroz L.L."/>
            <person name="Walt D.R."/>
            <person name="Bodnar A.G."/>
        </authorList>
    </citation>
    <scope>NUCLEOTIDE SEQUENCE</scope>
    <source>
        <strain evidence="3">GMGI-L3</strain>
    </source>
</reference>
<proteinExistence type="predicted"/>
<evidence type="ECO:0000313" key="4">
    <source>
        <dbReference type="Proteomes" id="UP000747542"/>
    </source>
</evidence>
<feature type="chain" id="PRO_5035329498" evidence="2">
    <location>
        <begin position="30"/>
        <end position="196"/>
    </location>
</feature>
<comment type="caution">
    <text evidence="3">The sequence shown here is derived from an EMBL/GenBank/DDBJ whole genome shotgun (WGS) entry which is preliminary data.</text>
</comment>
<dbReference type="PROSITE" id="PS51257">
    <property type="entry name" value="PROKAR_LIPOPROTEIN"/>
    <property type="match status" value="1"/>
</dbReference>
<keyword evidence="4" id="KW-1185">Reference proteome</keyword>
<feature type="compositionally biased region" description="Pro residues" evidence="1">
    <location>
        <begin position="117"/>
        <end position="154"/>
    </location>
</feature>
<feature type="region of interest" description="Disordered" evidence="1">
    <location>
        <begin position="110"/>
        <end position="196"/>
    </location>
</feature>
<dbReference type="AlphaFoldDB" id="A0A8J5TVW2"/>
<keyword evidence="2" id="KW-0732">Signal</keyword>
<dbReference type="EMBL" id="JAHLQT010000697">
    <property type="protein sequence ID" value="KAG7178067.1"/>
    <property type="molecule type" value="Genomic_DNA"/>
</dbReference>
<dbReference type="Proteomes" id="UP000747542">
    <property type="component" value="Unassembled WGS sequence"/>
</dbReference>
<accession>A0A8J5TVW2</accession>
<evidence type="ECO:0000256" key="1">
    <source>
        <dbReference type="SAM" id="MobiDB-lite"/>
    </source>
</evidence>
<organism evidence="3 4">
    <name type="scientific">Homarus americanus</name>
    <name type="common">American lobster</name>
    <dbReference type="NCBI Taxonomy" id="6706"/>
    <lineage>
        <taxon>Eukaryota</taxon>
        <taxon>Metazoa</taxon>
        <taxon>Ecdysozoa</taxon>
        <taxon>Arthropoda</taxon>
        <taxon>Crustacea</taxon>
        <taxon>Multicrustacea</taxon>
        <taxon>Malacostraca</taxon>
        <taxon>Eumalacostraca</taxon>
        <taxon>Eucarida</taxon>
        <taxon>Decapoda</taxon>
        <taxon>Pleocyemata</taxon>
        <taxon>Astacidea</taxon>
        <taxon>Nephropoidea</taxon>
        <taxon>Nephropidae</taxon>
        <taxon>Homarus</taxon>
    </lineage>
</organism>
<name>A0A8J5TVW2_HOMAM</name>
<sequence length="196" mass="22071">MRVTHHTFTNQTSFLPTQILMCVVAAACAQYEKGHVKILQDKRYQDGATFGNFRDQEDGIKYFEETDAQGIRRGYWEYPSEGTQPHRVEFEAGPGIGFRILNSNIHAPTTQVQPQPQFQPQPQSAPHPIQPQPGPHPAQPRPGPRPAQPQPQFQPLPVHHITSSTPQPGPQNLFDYPGNLEFSRSSQGHRFKFTAT</sequence>
<evidence type="ECO:0000256" key="2">
    <source>
        <dbReference type="SAM" id="SignalP"/>
    </source>
</evidence>
<feature type="signal peptide" evidence="2">
    <location>
        <begin position="1"/>
        <end position="29"/>
    </location>
</feature>
<gene>
    <name evidence="3" type="ORF">Hamer_G003825</name>
</gene>
<feature type="compositionally biased region" description="Basic residues" evidence="1">
    <location>
        <begin position="187"/>
        <end position="196"/>
    </location>
</feature>
<evidence type="ECO:0000313" key="3">
    <source>
        <dbReference type="EMBL" id="KAG7178067.1"/>
    </source>
</evidence>